<dbReference type="Proteomes" id="UP000243217">
    <property type="component" value="Unassembled WGS sequence"/>
</dbReference>
<evidence type="ECO:0000313" key="4">
    <source>
        <dbReference type="Proteomes" id="UP000243217"/>
    </source>
</evidence>
<name>A0A1V9ZX91_9STRA</name>
<evidence type="ECO:0000256" key="2">
    <source>
        <dbReference type="SAM" id="MobiDB-lite"/>
    </source>
</evidence>
<dbReference type="STRING" id="74557.A0A1V9ZX91"/>
<reference evidence="3 4" key="1">
    <citation type="journal article" date="2014" name="Genome Biol. Evol.">
        <title>The secreted proteins of Achlya hypogyna and Thraustotheca clavata identify the ancestral oomycete secretome and reveal gene acquisitions by horizontal gene transfer.</title>
        <authorList>
            <person name="Misner I."/>
            <person name="Blouin N."/>
            <person name="Leonard G."/>
            <person name="Richards T.A."/>
            <person name="Lane C.E."/>
        </authorList>
    </citation>
    <scope>NUCLEOTIDE SEQUENCE [LARGE SCALE GENOMIC DNA]</scope>
    <source>
        <strain evidence="3 4">ATCC 34112</strain>
    </source>
</reference>
<proteinExistence type="predicted"/>
<dbReference type="GO" id="GO:0006888">
    <property type="term" value="P:endoplasmic reticulum to Golgi vesicle-mediated transport"/>
    <property type="evidence" value="ECO:0007669"/>
    <property type="project" value="TreeGrafter"/>
</dbReference>
<dbReference type="GO" id="GO:0048211">
    <property type="term" value="P:Golgi vesicle docking"/>
    <property type="evidence" value="ECO:0007669"/>
    <property type="project" value="TreeGrafter"/>
</dbReference>
<dbReference type="InterPro" id="IPR024095">
    <property type="entry name" value="Vesicle_P115"/>
</dbReference>
<dbReference type="GO" id="GO:0061025">
    <property type="term" value="P:membrane fusion"/>
    <property type="evidence" value="ECO:0007669"/>
    <property type="project" value="TreeGrafter"/>
</dbReference>
<dbReference type="InterPro" id="IPR011989">
    <property type="entry name" value="ARM-like"/>
</dbReference>
<comment type="caution">
    <text evidence="3">The sequence shown here is derived from an EMBL/GenBank/DDBJ whole genome shotgun (WGS) entry which is preliminary data.</text>
</comment>
<dbReference type="EMBL" id="JNBS01001103">
    <property type="protein sequence ID" value="OQS02617.1"/>
    <property type="molecule type" value="Genomic_DNA"/>
</dbReference>
<gene>
    <name evidence="3" type="ORF">THRCLA_05022</name>
</gene>
<dbReference type="PANTHER" id="PTHR10013">
    <property type="entry name" value="GENERAL VESICULAR TRANSPORT FACTOR P115"/>
    <property type="match status" value="1"/>
</dbReference>
<feature type="region of interest" description="Disordered" evidence="2">
    <location>
        <begin position="849"/>
        <end position="874"/>
    </location>
</feature>
<evidence type="ECO:0000313" key="3">
    <source>
        <dbReference type="EMBL" id="OQS02617.1"/>
    </source>
</evidence>
<dbReference type="GO" id="GO:0005783">
    <property type="term" value="C:endoplasmic reticulum"/>
    <property type="evidence" value="ECO:0007669"/>
    <property type="project" value="TreeGrafter"/>
</dbReference>
<feature type="coiled-coil region" evidence="1">
    <location>
        <begin position="693"/>
        <end position="758"/>
    </location>
</feature>
<dbReference type="AlphaFoldDB" id="A0A1V9ZX91"/>
<sequence length="1027" mass="115687">MQHLMNKFVAASNKLEDDKRERSPPLSLKQERASDGDIKAAVEALQYAMLLAERKRAVNMLQKLMEEANIALEQHKLMLPVLLNALVTDPRDTELMEAMLELLQSCMKMHAENATFLLNEPHALREILALMQDPSPWIRGPTVQLIKKIQDGDGVSFAQHILNCHEGLRLLLEVVEDKREHIRDTAIQILLNLIKNDHNPTEQRHIQQFLAFEDGFVRLFQIVDLELEAHGYDSPVLVDCLQAIFYMIQNNANSQYLLCQTPFIAALFPLLLTSTLETEIVDNDTEVIESTEVTPALYWTIRLLNAIIGPMYEGIENLDEIAQRDKTKRQTEIPSLQNYLSQQPDVIPALAELAAFGTTPDRILALKLLRSFCFENEGNQLLLLTLILRGTEYFATICLKLDTNHEETPLSQAATALLDCLWQTKLVQISILQHILAPPPQESGPVAPLGQELLNILSTTLEALLENTTTSMSLTTRDAIKIVWKGLLRWRQLIESTECKEYSLRITLESNTVAVNGGIFLSKCIEWLVRSCTRPFSKTMYPVCIGLFRIIITSMYNCPKALPEITMSVPTLNFFFDLIKESPTEGIGLEYAGLAVITLGMALEGLPIEINKGLTKKQFLNMITEHAGLQRVTDCLTKLQQSNAIGTTRRPDGFAYAVYDKTFHQLFKNIAEKTRTAILTAYMGNPADENSNARAYQDLIRMQDDQLHALQKELEALKNSTNNLPTPPPSSKTLEFELQQAQEQIAELKRIQDANDTRFRGLHTAFDHVESELAERELELQRLRQGRSESIPSPVVIPEATKAVIDEESSVVQMQLEGEVSRLRRQIESKDDEIDSLQGTIDRLTAHQSLLSAKNPPPQPKSPSNRVKELESQLAEKSAELDQLTVLQQENANKIVELEALVAEQSAKYDELNAKLNESSKKVNELESQLAVRSAKCEELTTNLTEATSSNTATVSALVVKQEQQIKELKADYETQLKEDDTNLLLLLGNLEIQYRSFREIVEESIGKEGVEKALKLSRDRGALNLF</sequence>
<evidence type="ECO:0008006" key="5">
    <source>
        <dbReference type="Google" id="ProtNLM"/>
    </source>
</evidence>
<dbReference type="SUPFAM" id="SSF48371">
    <property type="entry name" value="ARM repeat"/>
    <property type="match status" value="1"/>
</dbReference>
<organism evidence="3 4">
    <name type="scientific">Thraustotheca clavata</name>
    <dbReference type="NCBI Taxonomy" id="74557"/>
    <lineage>
        <taxon>Eukaryota</taxon>
        <taxon>Sar</taxon>
        <taxon>Stramenopiles</taxon>
        <taxon>Oomycota</taxon>
        <taxon>Saprolegniomycetes</taxon>
        <taxon>Saprolegniales</taxon>
        <taxon>Achlyaceae</taxon>
        <taxon>Thraustotheca</taxon>
    </lineage>
</organism>
<keyword evidence="4" id="KW-1185">Reference proteome</keyword>
<accession>A0A1V9ZX91</accession>
<dbReference type="GO" id="GO:0012507">
    <property type="term" value="C:ER to Golgi transport vesicle membrane"/>
    <property type="evidence" value="ECO:0007669"/>
    <property type="project" value="TreeGrafter"/>
</dbReference>
<protein>
    <recommendedName>
        <fullName evidence="5">Vesicle tethering protein Uso1/P115-like head domain-containing protein</fullName>
    </recommendedName>
</protein>
<dbReference type="GO" id="GO:0005795">
    <property type="term" value="C:Golgi stack"/>
    <property type="evidence" value="ECO:0007669"/>
    <property type="project" value="TreeGrafter"/>
</dbReference>
<dbReference type="Gene3D" id="1.25.10.10">
    <property type="entry name" value="Leucine-rich Repeat Variant"/>
    <property type="match status" value="1"/>
</dbReference>
<dbReference type="OrthoDB" id="198977at2759"/>
<keyword evidence="1" id="KW-0175">Coiled coil</keyword>
<feature type="compositionally biased region" description="Basic and acidic residues" evidence="2">
    <location>
        <begin position="14"/>
        <end position="33"/>
    </location>
</feature>
<feature type="coiled-coil region" evidence="1">
    <location>
        <begin position="47"/>
        <end position="78"/>
    </location>
</feature>
<dbReference type="PANTHER" id="PTHR10013:SF0">
    <property type="entry name" value="GENERAL VESICULAR TRANSPORT FACTOR P115"/>
    <property type="match status" value="1"/>
</dbReference>
<evidence type="ECO:0000256" key="1">
    <source>
        <dbReference type="SAM" id="Coils"/>
    </source>
</evidence>
<feature type="region of interest" description="Disordered" evidence="2">
    <location>
        <begin position="12"/>
        <end position="33"/>
    </location>
</feature>
<dbReference type="GO" id="GO:0006886">
    <property type="term" value="P:intracellular protein transport"/>
    <property type="evidence" value="ECO:0007669"/>
    <property type="project" value="TreeGrafter"/>
</dbReference>
<dbReference type="InterPro" id="IPR016024">
    <property type="entry name" value="ARM-type_fold"/>
</dbReference>